<keyword evidence="3" id="KW-1185">Reference proteome</keyword>
<gene>
    <name evidence="2" type="primary">BQ5605_C008g04998</name>
    <name evidence="2" type="ORF">BQ5605_C008G04998</name>
</gene>
<dbReference type="EMBL" id="FQNC01000048">
    <property type="protein sequence ID" value="SGY78949.1"/>
    <property type="molecule type" value="Genomic_DNA"/>
</dbReference>
<reference evidence="2 3" key="1">
    <citation type="submission" date="2016-11" db="EMBL/GenBank/DDBJ databases">
        <authorList>
            <person name="Jaros S."/>
            <person name="Januszkiewicz K."/>
            <person name="Wedrychowicz H."/>
        </authorList>
    </citation>
    <scope>NUCLEOTIDE SEQUENCE [LARGE SCALE GENOMIC DNA]</scope>
</reference>
<name>A0A2X0PE11_9BASI</name>
<proteinExistence type="predicted"/>
<feature type="compositionally biased region" description="Acidic residues" evidence="1">
    <location>
        <begin position="1"/>
        <end position="14"/>
    </location>
</feature>
<feature type="region of interest" description="Disordered" evidence="1">
    <location>
        <begin position="565"/>
        <end position="589"/>
    </location>
</feature>
<dbReference type="AlphaFoldDB" id="A0A2X0PE11"/>
<evidence type="ECO:0000313" key="2">
    <source>
        <dbReference type="EMBL" id="SGY78949.1"/>
    </source>
</evidence>
<protein>
    <submittedName>
        <fullName evidence="2">BQ5605_C008g04998 protein</fullName>
    </submittedName>
</protein>
<evidence type="ECO:0000313" key="3">
    <source>
        <dbReference type="Proteomes" id="UP000249464"/>
    </source>
</evidence>
<evidence type="ECO:0000256" key="1">
    <source>
        <dbReference type="SAM" id="MobiDB-lite"/>
    </source>
</evidence>
<feature type="region of interest" description="Disordered" evidence="1">
    <location>
        <begin position="1"/>
        <end position="32"/>
    </location>
</feature>
<dbReference type="Proteomes" id="UP000249464">
    <property type="component" value="Unassembled WGS sequence"/>
</dbReference>
<accession>A0A2X0PE11</accession>
<organism evidence="2 3">
    <name type="scientific">Microbotryum silenes-dioicae</name>
    <dbReference type="NCBI Taxonomy" id="796604"/>
    <lineage>
        <taxon>Eukaryota</taxon>
        <taxon>Fungi</taxon>
        <taxon>Dikarya</taxon>
        <taxon>Basidiomycota</taxon>
        <taxon>Pucciniomycotina</taxon>
        <taxon>Microbotryomycetes</taxon>
        <taxon>Microbotryales</taxon>
        <taxon>Microbotryaceae</taxon>
        <taxon>Microbotryum</taxon>
    </lineage>
</organism>
<sequence>MTPEGCSDDVDSNADSDPAVDNSEASSSDGDEEAIEAMDRLRQVVNLLENCAPNHLKLEYDTMQAKRQAIMSSNLLWSAEKKADYGQWPLILGDRRKADEWTLKDTIPILKLPLYMATEEHEWTACNYERCLAVVETSHRAPSISFHQHPTDHLTLIEWHPLIGHNLQSTWKESLKEVLRISHQCSGACMRYTGDDGNIYYNVRPKDKDVVRECSSQLKIVVPASNLSVALIYTLGNHEGRRTLESVRKPAAVMRTVAHQIVQQCGSTRSSAFQVMSDYCKKWEKIHRVTLHPNRVTWAKQLKSMFRTKAAKAYTHSSPLYALSRTTQLRKFCLNDASEPMTGGVAYFQPFNATNNESLICVLAFLHSIDILIAFATMGNVAEDGSRFLGIDLSWRYLNENRAPLTILATMGTNEQMALGPMLLSSDVKQGTLLHCLDVVKDLVEKRAAIIVRDAQRGSVSEPPGNLPNLLENAQYIVQHQWQPKRSPWDRPALNFARLPPPRPNPAPSIATIGSMPDAPPMRLPRIVRFDPTPPLPVSEALEVVACLPRYQTRTLAVRSIAAISTSAPSPRRSKRKREESFFKAARLR</sequence>